<dbReference type="NCBIfam" id="NF008585">
    <property type="entry name" value="PRK11548.1"/>
    <property type="match status" value="1"/>
</dbReference>
<comment type="caution">
    <text evidence="7">The sequence shown here is derived from an EMBL/GenBank/DDBJ whole genome shotgun (WGS) entry which is preliminary data.</text>
</comment>
<feature type="domain" description="Outer membrane protein assembly factor BamE" evidence="6">
    <location>
        <begin position="37"/>
        <end position="103"/>
    </location>
</feature>
<dbReference type="GO" id="GO:0051205">
    <property type="term" value="P:protein insertion into membrane"/>
    <property type="evidence" value="ECO:0007669"/>
    <property type="project" value="UniProtKB-UniRule"/>
</dbReference>
<protein>
    <recommendedName>
        <fullName evidence="4">Outer membrane protein assembly factor BamE</fullName>
    </recommendedName>
</protein>
<evidence type="ECO:0000256" key="4">
    <source>
        <dbReference type="HAMAP-Rule" id="MF_00925"/>
    </source>
</evidence>
<comment type="similarity">
    <text evidence="4">Belongs to the BamE family.</text>
</comment>
<comment type="function">
    <text evidence="4">Part of the outer membrane protein assembly complex, which is involved in assembly and insertion of beta-barrel proteins into the outer membrane.</text>
</comment>
<keyword evidence="1 4" id="KW-0732">Signal</keyword>
<accession>A0A2P5T2X4</accession>
<feature type="signal peptide" evidence="5">
    <location>
        <begin position="1"/>
        <end position="26"/>
    </location>
</feature>
<name>A0A2P5T2X4_9GAMM</name>
<feature type="chain" id="PRO_5015207219" description="Outer membrane protein assembly factor BamE" evidence="5">
    <location>
        <begin position="27"/>
        <end position="127"/>
    </location>
</feature>
<keyword evidence="4" id="KW-0449">Lipoprotein</keyword>
<evidence type="ECO:0000256" key="3">
    <source>
        <dbReference type="ARBA" id="ARBA00023237"/>
    </source>
</evidence>
<dbReference type="InterPro" id="IPR037873">
    <property type="entry name" value="BamE-like"/>
</dbReference>
<dbReference type="PANTHER" id="PTHR37482">
    <property type="entry name" value="OUTER MEMBRANE PROTEIN ASSEMBLY FACTOR BAME"/>
    <property type="match status" value="1"/>
</dbReference>
<dbReference type="GO" id="GO:0030674">
    <property type="term" value="F:protein-macromolecule adaptor activity"/>
    <property type="evidence" value="ECO:0007669"/>
    <property type="project" value="TreeGrafter"/>
</dbReference>
<dbReference type="Pfam" id="PF04355">
    <property type="entry name" value="BamE"/>
    <property type="match status" value="1"/>
</dbReference>
<organism evidence="7 8">
    <name type="scientific">Candidatus Pantoea edessiphila</name>
    <dbReference type="NCBI Taxonomy" id="2044610"/>
    <lineage>
        <taxon>Bacteria</taxon>
        <taxon>Pseudomonadati</taxon>
        <taxon>Pseudomonadota</taxon>
        <taxon>Gammaproteobacteria</taxon>
        <taxon>Enterobacterales</taxon>
        <taxon>Erwiniaceae</taxon>
        <taxon>Pantoea</taxon>
    </lineage>
</organism>
<keyword evidence="4" id="KW-0564">Palmitate</keyword>
<proteinExistence type="inferred from homology"/>
<evidence type="ECO:0000256" key="2">
    <source>
        <dbReference type="ARBA" id="ARBA00023136"/>
    </source>
</evidence>
<dbReference type="OrthoDB" id="9808250at2"/>
<dbReference type="InterPro" id="IPR026592">
    <property type="entry name" value="BamE"/>
</dbReference>
<dbReference type="RefSeq" id="WP_136132372.1">
    <property type="nucleotide sequence ID" value="NZ_PDKR01000001.1"/>
</dbReference>
<evidence type="ECO:0000256" key="1">
    <source>
        <dbReference type="ARBA" id="ARBA00022729"/>
    </source>
</evidence>
<dbReference type="Proteomes" id="UP000295937">
    <property type="component" value="Unassembled WGS sequence"/>
</dbReference>
<evidence type="ECO:0000256" key="5">
    <source>
        <dbReference type="SAM" id="SignalP"/>
    </source>
</evidence>
<evidence type="ECO:0000259" key="6">
    <source>
        <dbReference type="Pfam" id="PF04355"/>
    </source>
</evidence>
<evidence type="ECO:0000313" key="7">
    <source>
        <dbReference type="EMBL" id="PPI88945.1"/>
    </source>
</evidence>
<evidence type="ECO:0000313" key="8">
    <source>
        <dbReference type="Proteomes" id="UP000295937"/>
    </source>
</evidence>
<dbReference type="GO" id="GO:1990063">
    <property type="term" value="C:Bam protein complex"/>
    <property type="evidence" value="ECO:0007669"/>
    <property type="project" value="TreeGrafter"/>
</dbReference>
<sequence length="127" mass="14678">MISKKLFITLLSTLVLILTGCSDSMAEIIRHPDVNQGNYLATSDINKIHLGMTKKQVIKTIGTPLIEYSFSDKEWYYVFSKEIKGNKLQQQTLTLSFNNKGILIYILNLYKDKKLHVLFRDSFLLFN</sequence>
<keyword evidence="3 4" id="KW-0998">Cell outer membrane</keyword>
<keyword evidence="2 4" id="KW-0472">Membrane</keyword>
<dbReference type="EMBL" id="PDKR01000001">
    <property type="protein sequence ID" value="PPI88945.1"/>
    <property type="molecule type" value="Genomic_DNA"/>
</dbReference>
<dbReference type="GO" id="GO:0043165">
    <property type="term" value="P:Gram-negative-bacterium-type cell outer membrane assembly"/>
    <property type="evidence" value="ECO:0007669"/>
    <property type="project" value="UniProtKB-UniRule"/>
</dbReference>
<comment type="subunit">
    <text evidence="4">Part of the Bam complex, which is composed of the outer membrane protein BamA, and four lipoproteins BamB, BamC, BamD and BamE.</text>
</comment>
<dbReference type="AlphaFoldDB" id="A0A2P5T2X4"/>
<reference evidence="7 8" key="1">
    <citation type="journal article" date="2018" name="Genome Biol. Evol.">
        <title>Cladogenesis and Genomic Streamlining in Extracellular Endosymbionts of Tropical Stink Bugs.</title>
        <authorList>
            <person name="Otero-Bravo A."/>
            <person name="Goffredi S."/>
            <person name="Sabree Z.L."/>
        </authorList>
    </citation>
    <scope>NUCLEOTIDE SEQUENCE [LARGE SCALE GENOMIC DNA]</scope>
    <source>
        <strain evidence="7 8">SoEO</strain>
    </source>
</reference>
<dbReference type="PANTHER" id="PTHR37482:SF1">
    <property type="entry name" value="OUTER MEMBRANE PROTEIN ASSEMBLY FACTOR BAME"/>
    <property type="match status" value="1"/>
</dbReference>
<gene>
    <name evidence="4" type="primary">bamE</name>
    <name evidence="7" type="ORF">CRV09_01430</name>
</gene>
<dbReference type="HAMAP" id="MF_00925">
    <property type="entry name" value="OM_assembly_BamE"/>
    <property type="match status" value="1"/>
</dbReference>
<dbReference type="Gene3D" id="3.30.1450.10">
    <property type="match status" value="1"/>
</dbReference>
<dbReference type="InterPro" id="IPR007450">
    <property type="entry name" value="BamE_dom"/>
</dbReference>
<comment type="subcellular location">
    <subcellularLocation>
        <location evidence="4">Cell outer membrane</location>
        <topology evidence="4">Lipid-anchor</topology>
    </subcellularLocation>
</comment>
<dbReference type="PROSITE" id="PS51257">
    <property type="entry name" value="PROKAR_LIPOPROTEIN"/>
    <property type="match status" value="1"/>
</dbReference>